<dbReference type="Gene3D" id="3.90.230.10">
    <property type="entry name" value="Creatinase/methionine aminopeptidase superfamily"/>
    <property type="match status" value="1"/>
</dbReference>
<dbReference type="PROSITE" id="PS00680">
    <property type="entry name" value="MAP_1"/>
    <property type="match status" value="1"/>
</dbReference>
<keyword evidence="3 6" id="KW-0645">Protease</keyword>
<sequence length="276" mass="28152">MPLRRRKDAFEIKGPEQLALMRRAGLVVADALEAMVEAARPGLTTRELDAVAERVIRAAGAVPSFLGYHGFPATTCLSVGDEVVHGIPGDRVLQEGDVLSLDCGAIFQGWHGDSAVTVVLGEPGTEVAALLRATEDAMWAGIAAARVGGRLGDVSAAVETAARGAGPFGVVEGYGGHGIGSAMHMDPHVPNVGRPGRGPALVEGMALAIEPMLVLGDAEVHELDDGWTVVTDDGSPAAHFEHSVALTADGPWVLTARDGGAARLGALGVAVGSLGA</sequence>
<dbReference type="GO" id="GO:0006508">
    <property type="term" value="P:proteolysis"/>
    <property type="evidence" value="ECO:0007669"/>
    <property type="project" value="UniProtKB-KW"/>
</dbReference>
<keyword evidence="2 6" id="KW-0031">Aminopeptidase</keyword>
<feature type="binding site" evidence="6">
    <location>
        <position position="113"/>
    </location>
    <ligand>
        <name>a divalent metal cation</name>
        <dbReference type="ChEBI" id="CHEBI:60240"/>
        <label>2</label>
        <note>catalytic</note>
    </ligand>
</feature>
<evidence type="ECO:0000256" key="7">
    <source>
        <dbReference type="RuleBase" id="RU003653"/>
    </source>
</evidence>
<name>A0A420XLH0_9ACTN</name>
<comment type="caution">
    <text evidence="9">The sequence shown here is derived from an EMBL/GenBank/DDBJ whole genome shotgun (WGS) entry which is preliminary data.</text>
</comment>
<evidence type="ECO:0000259" key="8">
    <source>
        <dbReference type="Pfam" id="PF00557"/>
    </source>
</evidence>
<comment type="similarity">
    <text evidence="6">Belongs to the peptidase M24A family. Methionine aminopeptidase type 1 subfamily.</text>
</comment>
<feature type="domain" description="Peptidase M24" evidence="8">
    <location>
        <begin position="20"/>
        <end position="247"/>
    </location>
</feature>
<dbReference type="PRINTS" id="PR00599">
    <property type="entry name" value="MAPEPTIDASE"/>
</dbReference>
<dbReference type="EC" id="3.4.11.18" evidence="6 7"/>
<comment type="function">
    <text evidence="1 6">Removes the N-terminal methionine from nascent proteins. The N-terminal methionine is often cleaved when the second residue in the primary sequence is small and uncharged (Met-Ala-, Cys, Gly, Pro, Ser, Thr, or Val). Requires deformylation of the N(alpha)-formylated initiator methionine before it can be hydrolyzed.</text>
</comment>
<dbReference type="NCBIfam" id="TIGR00500">
    <property type="entry name" value="met_pdase_I"/>
    <property type="match status" value="1"/>
</dbReference>
<dbReference type="Pfam" id="PF00557">
    <property type="entry name" value="Peptidase_M24"/>
    <property type="match status" value="1"/>
</dbReference>
<organism evidence="9 10">
    <name type="scientific">Motilibacter peucedani</name>
    <dbReference type="NCBI Taxonomy" id="598650"/>
    <lineage>
        <taxon>Bacteria</taxon>
        <taxon>Bacillati</taxon>
        <taxon>Actinomycetota</taxon>
        <taxon>Actinomycetes</taxon>
        <taxon>Motilibacterales</taxon>
        <taxon>Motilibacteraceae</taxon>
        <taxon>Motilibacter</taxon>
    </lineage>
</organism>
<dbReference type="CDD" id="cd01086">
    <property type="entry name" value="MetAP1"/>
    <property type="match status" value="1"/>
</dbReference>
<evidence type="ECO:0000256" key="5">
    <source>
        <dbReference type="ARBA" id="ARBA00022801"/>
    </source>
</evidence>
<evidence type="ECO:0000256" key="4">
    <source>
        <dbReference type="ARBA" id="ARBA00022723"/>
    </source>
</evidence>
<dbReference type="GO" id="GO:0004239">
    <property type="term" value="F:initiator methionyl aminopeptidase activity"/>
    <property type="evidence" value="ECO:0007669"/>
    <property type="project" value="UniProtKB-UniRule"/>
</dbReference>
<dbReference type="SUPFAM" id="SSF55920">
    <property type="entry name" value="Creatinase/aminopeptidase"/>
    <property type="match status" value="1"/>
</dbReference>
<dbReference type="GO" id="GO:0046872">
    <property type="term" value="F:metal ion binding"/>
    <property type="evidence" value="ECO:0007669"/>
    <property type="project" value="UniProtKB-UniRule"/>
</dbReference>
<gene>
    <name evidence="6" type="primary">map</name>
    <name evidence="9" type="ORF">CLV35_3455</name>
</gene>
<dbReference type="HAMAP" id="MF_01974">
    <property type="entry name" value="MetAP_1"/>
    <property type="match status" value="1"/>
</dbReference>
<dbReference type="Proteomes" id="UP000281955">
    <property type="component" value="Unassembled WGS sequence"/>
</dbReference>
<dbReference type="InterPro" id="IPR001714">
    <property type="entry name" value="Pept_M24_MAP"/>
</dbReference>
<feature type="binding site" evidence="6">
    <location>
        <position position="241"/>
    </location>
    <ligand>
        <name>a divalent metal cation</name>
        <dbReference type="ChEBI" id="CHEBI:60240"/>
        <label>2</label>
        <note>catalytic</note>
    </ligand>
</feature>
<protein>
    <recommendedName>
        <fullName evidence="6 7">Methionine aminopeptidase</fullName>
        <shortName evidence="6">MAP</shortName>
        <shortName evidence="6">MetAP</shortName>
        <ecNumber evidence="6 7">3.4.11.18</ecNumber>
    </recommendedName>
    <alternativeName>
        <fullName evidence="6">Peptidase M</fullName>
    </alternativeName>
</protein>
<dbReference type="GO" id="GO:0070006">
    <property type="term" value="F:metalloaminopeptidase activity"/>
    <property type="evidence" value="ECO:0007669"/>
    <property type="project" value="UniProtKB-UniRule"/>
</dbReference>
<feature type="binding site" evidence="6">
    <location>
        <position position="85"/>
    </location>
    <ligand>
        <name>substrate</name>
    </ligand>
</feature>
<feature type="binding site" evidence="6">
    <location>
        <position position="184"/>
    </location>
    <ligand>
        <name>substrate</name>
    </ligand>
</feature>
<feature type="binding site" evidence="6">
    <location>
        <position position="113"/>
    </location>
    <ligand>
        <name>a divalent metal cation</name>
        <dbReference type="ChEBI" id="CHEBI:60240"/>
        <label>1</label>
    </ligand>
</feature>
<dbReference type="GO" id="GO:0005829">
    <property type="term" value="C:cytosol"/>
    <property type="evidence" value="ECO:0007669"/>
    <property type="project" value="TreeGrafter"/>
</dbReference>
<accession>A0A420XLH0</accession>
<comment type="cofactor">
    <cofactor evidence="6">
        <name>Co(2+)</name>
        <dbReference type="ChEBI" id="CHEBI:48828"/>
    </cofactor>
    <cofactor evidence="6">
        <name>Zn(2+)</name>
        <dbReference type="ChEBI" id="CHEBI:29105"/>
    </cofactor>
    <cofactor evidence="6">
        <name>Mn(2+)</name>
        <dbReference type="ChEBI" id="CHEBI:29035"/>
    </cofactor>
    <cofactor evidence="6">
        <name>Fe(2+)</name>
        <dbReference type="ChEBI" id="CHEBI:29033"/>
    </cofactor>
    <text evidence="6">Binds 2 divalent metal cations per subunit. Has a high-affinity and a low affinity metal-binding site. The true nature of the physiological cofactor is under debate. The enzyme is active with cobalt, zinc, manganese or divalent iron ions. Most likely, methionine aminopeptidases function as mononuclear Fe(2+)-metalloproteases under physiological conditions, and the catalytically relevant metal-binding site has been assigned to the histidine-containing high-affinity site.</text>
</comment>
<evidence type="ECO:0000256" key="2">
    <source>
        <dbReference type="ARBA" id="ARBA00022438"/>
    </source>
</evidence>
<dbReference type="InterPro" id="IPR036005">
    <property type="entry name" value="Creatinase/aminopeptidase-like"/>
</dbReference>
<dbReference type="PANTHER" id="PTHR43330:SF27">
    <property type="entry name" value="METHIONINE AMINOPEPTIDASE"/>
    <property type="match status" value="1"/>
</dbReference>
<proteinExistence type="inferred from homology"/>
<keyword evidence="5 6" id="KW-0378">Hydrolase</keyword>
<comment type="subunit">
    <text evidence="6">Monomer.</text>
</comment>
<feature type="binding site" evidence="6">
    <location>
        <position position="241"/>
    </location>
    <ligand>
        <name>a divalent metal cation</name>
        <dbReference type="ChEBI" id="CHEBI:60240"/>
        <label>1</label>
    </ligand>
</feature>
<dbReference type="InterPro" id="IPR002467">
    <property type="entry name" value="Pept_M24A_MAP1"/>
</dbReference>
<dbReference type="AlphaFoldDB" id="A0A420XLH0"/>
<comment type="catalytic activity">
    <reaction evidence="6 7">
        <text>Release of N-terminal amino acids, preferentially methionine, from peptides and arylamides.</text>
        <dbReference type="EC" id="3.4.11.18"/>
    </reaction>
</comment>
<feature type="binding site" evidence="6">
    <location>
        <position position="210"/>
    </location>
    <ligand>
        <name>a divalent metal cation</name>
        <dbReference type="ChEBI" id="CHEBI:60240"/>
        <label>2</label>
        <note>catalytic</note>
    </ligand>
</feature>
<keyword evidence="4 6" id="KW-0479">Metal-binding</keyword>
<evidence type="ECO:0000256" key="3">
    <source>
        <dbReference type="ARBA" id="ARBA00022670"/>
    </source>
</evidence>
<dbReference type="InParanoid" id="A0A420XLH0"/>
<evidence type="ECO:0000313" key="10">
    <source>
        <dbReference type="Proteomes" id="UP000281955"/>
    </source>
</evidence>
<evidence type="ECO:0000313" key="9">
    <source>
        <dbReference type="EMBL" id="RKS69278.1"/>
    </source>
</evidence>
<dbReference type="InterPro" id="IPR000994">
    <property type="entry name" value="Pept_M24"/>
</dbReference>
<dbReference type="PANTHER" id="PTHR43330">
    <property type="entry name" value="METHIONINE AMINOPEPTIDASE"/>
    <property type="match status" value="1"/>
</dbReference>
<dbReference type="FunCoup" id="A0A420XLH0">
    <property type="interactions" value="30"/>
</dbReference>
<evidence type="ECO:0000256" key="6">
    <source>
        <dbReference type="HAMAP-Rule" id="MF_01974"/>
    </source>
</evidence>
<reference evidence="9 10" key="1">
    <citation type="submission" date="2018-10" db="EMBL/GenBank/DDBJ databases">
        <title>Genomic Encyclopedia of Archaeal and Bacterial Type Strains, Phase II (KMG-II): from individual species to whole genera.</title>
        <authorList>
            <person name="Goeker M."/>
        </authorList>
    </citation>
    <scope>NUCLEOTIDE SEQUENCE [LARGE SCALE GENOMIC DNA]</scope>
    <source>
        <strain evidence="9 10">RP-AC37</strain>
    </source>
</reference>
<evidence type="ECO:0000256" key="1">
    <source>
        <dbReference type="ARBA" id="ARBA00002521"/>
    </source>
</evidence>
<dbReference type="EMBL" id="RBWV01000015">
    <property type="protein sequence ID" value="RKS69278.1"/>
    <property type="molecule type" value="Genomic_DNA"/>
</dbReference>
<feature type="binding site" evidence="6">
    <location>
        <position position="102"/>
    </location>
    <ligand>
        <name>a divalent metal cation</name>
        <dbReference type="ChEBI" id="CHEBI:60240"/>
        <label>1</label>
    </ligand>
</feature>
<feature type="binding site" evidence="6">
    <location>
        <position position="177"/>
    </location>
    <ligand>
        <name>a divalent metal cation</name>
        <dbReference type="ChEBI" id="CHEBI:60240"/>
        <label>2</label>
        <note>catalytic</note>
    </ligand>
</feature>
<keyword evidence="10" id="KW-1185">Reference proteome</keyword>